<sequence length="46" mass="5171">MFVSVISRNSNALFFFTILASASTSFFVLNTLVKVIFDPTLLKTRL</sequence>
<organism evidence="2">
    <name type="scientific">marine metagenome</name>
    <dbReference type="NCBI Taxonomy" id="408172"/>
    <lineage>
        <taxon>unclassified sequences</taxon>
        <taxon>metagenomes</taxon>
        <taxon>ecological metagenomes</taxon>
    </lineage>
</organism>
<keyword evidence="1" id="KW-1133">Transmembrane helix</keyword>
<proteinExistence type="predicted"/>
<dbReference type="EMBL" id="UINC01001373">
    <property type="protein sequence ID" value="SUZ79099.1"/>
    <property type="molecule type" value="Genomic_DNA"/>
</dbReference>
<keyword evidence="1" id="KW-0472">Membrane</keyword>
<reference evidence="2" key="1">
    <citation type="submission" date="2018-05" db="EMBL/GenBank/DDBJ databases">
        <authorList>
            <person name="Lanie J.A."/>
            <person name="Ng W.-L."/>
            <person name="Kazmierczak K.M."/>
            <person name="Andrzejewski T.M."/>
            <person name="Davidsen T.M."/>
            <person name="Wayne K.J."/>
            <person name="Tettelin H."/>
            <person name="Glass J.I."/>
            <person name="Rusch D."/>
            <person name="Podicherti R."/>
            <person name="Tsui H.-C.T."/>
            <person name="Winkler M.E."/>
        </authorList>
    </citation>
    <scope>NUCLEOTIDE SEQUENCE</scope>
</reference>
<evidence type="ECO:0000313" key="2">
    <source>
        <dbReference type="EMBL" id="SUZ79099.1"/>
    </source>
</evidence>
<protein>
    <submittedName>
        <fullName evidence="2">Uncharacterized protein</fullName>
    </submittedName>
</protein>
<accession>A0A381QKY7</accession>
<name>A0A381QKY7_9ZZZZ</name>
<evidence type="ECO:0000256" key="1">
    <source>
        <dbReference type="SAM" id="Phobius"/>
    </source>
</evidence>
<gene>
    <name evidence="2" type="ORF">METZ01_LOCUS31953</name>
</gene>
<keyword evidence="1" id="KW-0812">Transmembrane</keyword>
<dbReference type="AlphaFoldDB" id="A0A381QKY7"/>
<feature type="transmembrane region" description="Helical" evidence="1">
    <location>
        <begin position="12"/>
        <end position="37"/>
    </location>
</feature>